<dbReference type="AlphaFoldDB" id="A0AB34JTW7"/>
<dbReference type="EMBL" id="JBGBPQ010000005">
    <property type="protein sequence ID" value="KAL1524086.1"/>
    <property type="molecule type" value="Genomic_DNA"/>
</dbReference>
<organism evidence="1 2">
    <name type="scientific">Prymnesium parvum</name>
    <name type="common">Toxic golden alga</name>
    <dbReference type="NCBI Taxonomy" id="97485"/>
    <lineage>
        <taxon>Eukaryota</taxon>
        <taxon>Haptista</taxon>
        <taxon>Haptophyta</taxon>
        <taxon>Prymnesiophyceae</taxon>
        <taxon>Prymnesiales</taxon>
        <taxon>Prymnesiaceae</taxon>
        <taxon>Prymnesium</taxon>
    </lineage>
</organism>
<sequence>MLGGPGSYRAIRRFGVEQKGSIRPVDNCTENGLNLVTGSRDKVTLIRPDSPARVCACYAREQIEWQEDLLRRGRWEADHGTAVQGVPDPYIHGNDDVKKAFRRIPNAAVGLMVVAVLNPDTMRAEFFILPSFVFGSISAVMSWNRIPAAYTHFARRVLAVPSTAYVDDFQVGGPVYDQVSSQAAQSELLDVIGLGFDAAKHESGVQVSVNLGVESDFRLVHSEMPAVLLGVTDERKTKLAAVVTEILRAGVITHATALRLYGKARWTVCPVFGKVGLGVLHRLPSVSSTESVDSDASEDDTLLGELGVVVWCPVRRRAFAAGSRAPPELLVLTGWSI</sequence>
<dbReference type="Proteomes" id="UP001515480">
    <property type="component" value="Unassembled WGS sequence"/>
</dbReference>
<comment type="caution">
    <text evidence="1">The sequence shown here is derived from an EMBL/GenBank/DDBJ whole genome shotgun (WGS) entry which is preliminary data.</text>
</comment>
<keyword evidence="2" id="KW-1185">Reference proteome</keyword>
<gene>
    <name evidence="1" type="ORF">AB1Y20_018996</name>
</gene>
<proteinExistence type="predicted"/>
<protein>
    <submittedName>
        <fullName evidence="1">Uncharacterized protein</fullName>
    </submittedName>
</protein>
<accession>A0AB34JTW7</accession>
<evidence type="ECO:0000313" key="1">
    <source>
        <dbReference type="EMBL" id="KAL1524086.1"/>
    </source>
</evidence>
<name>A0AB34JTW7_PRYPA</name>
<evidence type="ECO:0000313" key="2">
    <source>
        <dbReference type="Proteomes" id="UP001515480"/>
    </source>
</evidence>
<reference evidence="1 2" key="1">
    <citation type="journal article" date="2024" name="Science">
        <title>Giant polyketide synthase enzymes in the biosynthesis of giant marine polyether toxins.</title>
        <authorList>
            <person name="Fallon T.R."/>
            <person name="Shende V.V."/>
            <person name="Wierzbicki I.H."/>
            <person name="Pendleton A.L."/>
            <person name="Watervoot N.F."/>
            <person name="Auber R.P."/>
            <person name="Gonzalez D.J."/>
            <person name="Wisecaver J.H."/>
            <person name="Moore B.S."/>
        </authorList>
    </citation>
    <scope>NUCLEOTIDE SEQUENCE [LARGE SCALE GENOMIC DNA]</scope>
    <source>
        <strain evidence="1 2">12B1</strain>
    </source>
</reference>